<keyword evidence="3" id="KW-1185">Reference proteome</keyword>
<dbReference type="EMBL" id="HG934468">
    <property type="protein sequence ID" value="CDN31598.1"/>
    <property type="molecule type" value="Genomic_DNA"/>
</dbReference>
<accession>A0A060RCP2</accession>
<dbReference type="AlphaFoldDB" id="A0A060RCP2"/>
<evidence type="ECO:0000259" key="1">
    <source>
        <dbReference type="Pfam" id="PF14213"/>
    </source>
</evidence>
<dbReference type="KEGG" id="rbc:BN938_1511"/>
<name>A0A060RCP2_9BACT</name>
<sequence length="409" mass="46388">MKTSYLEVDNNEIIFQNFKDTRVVGEFIKVLNGLIEQRCCSAILNFKNVKEAFPNVCVPIAGIIENLSYRGIEFDFYYQSDYLKQIGIKQPFNVSENKEVLKNGSLNKIWRFDTPEDAYVLVDLFSQELQQKIVCEKGVIEGFEWAINEVLDNVVQHSGKNFGYVMGQIHNSTKHVVFCVYDTGQGIYNSLLKSEHKPQSPSEAIKLAVREGVTRDKKIGQGNGLWGLHQIVRENLGMLNITSGPSCYKLKNGDEPKTFDNIPQLPYDNGCTIDFQLEYNKPISISKALGGYQPVNFNLENLENSQGEVEIKLRDRVSGVGTRVSGEKIRNEVINLYNQSNRSIVFDFSSLKIISSSFADELIGKLVTEYGFYGFNNIFKLKNMNSDIQSIVQRSVAQRMIESFGEQSH</sequence>
<dbReference type="SUPFAM" id="SSF55874">
    <property type="entry name" value="ATPase domain of HSP90 chaperone/DNA topoisomerase II/histidine kinase"/>
    <property type="match status" value="1"/>
</dbReference>
<dbReference type="eggNOG" id="COG2172">
    <property type="taxonomic scope" value="Bacteria"/>
</dbReference>
<dbReference type="Pfam" id="PF14213">
    <property type="entry name" value="DUF4325"/>
    <property type="match status" value="1"/>
</dbReference>
<dbReference type="STRING" id="1433126.BN938_1511"/>
<dbReference type="OrthoDB" id="1845327at2"/>
<dbReference type="Gene3D" id="3.30.565.10">
    <property type="entry name" value="Histidine kinase-like ATPase, C-terminal domain"/>
    <property type="match status" value="1"/>
</dbReference>
<evidence type="ECO:0000313" key="2">
    <source>
        <dbReference type="EMBL" id="CDN31598.1"/>
    </source>
</evidence>
<dbReference type="Proteomes" id="UP000027616">
    <property type="component" value="Chromosome I"/>
</dbReference>
<gene>
    <name evidence="2" type="ORF">BN938_1511</name>
</gene>
<reference evidence="2 3" key="1">
    <citation type="journal article" date="2015" name="Genome Announc.">
        <title>Complete Genome Sequence of the Novel Leech Symbiont Mucinivorans hirudinis M3T.</title>
        <authorList>
            <person name="Nelson M.C."/>
            <person name="Bomar L."/>
            <person name="Graf J."/>
        </authorList>
    </citation>
    <scope>NUCLEOTIDE SEQUENCE [LARGE SCALE GENOMIC DNA]</scope>
    <source>
        <strain evidence="3">M3</strain>
    </source>
</reference>
<dbReference type="HOGENOM" id="CLU_672071_0_0_10"/>
<feature type="domain" description="DUF4325" evidence="1">
    <location>
        <begin position="325"/>
        <end position="389"/>
    </location>
</feature>
<protein>
    <recommendedName>
        <fullName evidence="1">DUF4325 domain-containing protein</fullName>
    </recommendedName>
</protein>
<organism evidence="2 3">
    <name type="scientific">Mucinivorans hirudinis</name>
    <dbReference type="NCBI Taxonomy" id="1433126"/>
    <lineage>
        <taxon>Bacteria</taxon>
        <taxon>Pseudomonadati</taxon>
        <taxon>Bacteroidota</taxon>
        <taxon>Bacteroidia</taxon>
        <taxon>Bacteroidales</taxon>
        <taxon>Rikenellaceae</taxon>
        <taxon>Mucinivorans</taxon>
    </lineage>
</organism>
<dbReference type="InterPro" id="IPR036890">
    <property type="entry name" value="HATPase_C_sf"/>
</dbReference>
<dbReference type="InterPro" id="IPR025474">
    <property type="entry name" value="DUF4325"/>
</dbReference>
<proteinExistence type="predicted"/>
<evidence type="ECO:0000313" key="3">
    <source>
        <dbReference type="Proteomes" id="UP000027616"/>
    </source>
</evidence>